<dbReference type="RefSeq" id="WP_060843636.1">
    <property type="nucleotide sequence ID" value="NZ_PYJM01000001.1"/>
</dbReference>
<comment type="caution">
    <text evidence="2">The sequence shown here is derived from an EMBL/GenBank/DDBJ whole genome shotgun (WGS) entry which is preliminary data.</text>
</comment>
<dbReference type="AlphaFoldDB" id="A0A2T6GTB0"/>
<keyword evidence="1" id="KW-0732">Signal</keyword>
<name>A0A2T6GTB0_9PSED</name>
<dbReference type="EMBL" id="PYJM01000001">
    <property type="protein sequence ID" value="PUA47396.1"/>
    <property type="molecule type" value="Genomic_DNA"/>
</dbReference>
<dbReference type="Proteomes" id="UP000244178">
    <property type="component" value="Unassembled WGS sequence"/>
</dbReference>
<proteinExistence type="predicted"/>
<organism evidence="2 3">
    <name type="scientific">Pseudomonas protegens</name>
    <dbReference type="NCBI Taxonomy" id="380021"/>
    <lineage>
        <taxon>Bacteria</taxon>
        <taxon>Pseudomonadati</taxon>
        <taxon>Pseudomonadota</taxon>
        <taxon>Gammaproteobacteria</taxon>
        <taxon>Pseudomonadales</taxon>
        <taxon>Pseudomonadaceae</taxon>
        <taxon>Pseudomonas</taxon>
    </lineage>
</organism>
<gene>
    <name evidence="2" type="ORF">C5U62_05325</name>
</gene>
<evidence type="ECO:0000256" key="1">
    <source>
        <dbReference type="SAM" id="SignalP"/>
    </source>
</evidence>
<feature type="signal peptide" evidence="1">
    <location>
        <begin position="1"/>
        <end position="28"/>
    </location>
</feature>
<sequence length="147" mass="14532">MGTLKQRFTRLLLIGCAVSAVHSLPVLAAGNGQIVLERQVHPTPAGRPLNLDPNPTTVNANPSGPVTGALNNEMSDSEFAGINSGSLVRGAVMPNGSGVAGLNVVTNPNGLPGMSAGHGGGSGSSISGSINRSISSGMAPLSNIGGR</sequence>
<protein>
    <recommendedName>
        <fullName evidence="4">Fap</fullName>
    </recommendedName>
</protein>
<feature type="chain" id="PRO_5015481053" description="Fap" evidence="1">
    <location>
        <begin position="29"/>
        <end position="147"/>
    </location>
</feature>
<evidence type="ECO:0008006" key="4">
    <source>
        <dbReference type="Google" id="ProtNLM"/>
    </source>
</evidence>
<evidence type="ECO:0000313" key="2">
    <source>
        <dbReference type="EMBL" id="PUA47396.1"/>
    </source>
</evidence>
<evidence type="ECO:0000313" key="3">
    <source>
        <dbReference type="Proteomes" id="UP000244178"/>
    </source>
</evidence>
<accession>A0A2T6GTB0</accession>
<reference evidence="2 3" key="1">
    <citation type="submission" date="2018-03" db="EMBL/GenBank/DDBJ databases">
        <title>Draft genome sequence of the plant growth promoting rhizobacterium Pseudomonas protegens strain BNJ-SS-45 isolated from wheat (Triticum aestivum) rhizosphere.</title>
        <authorList>
            <person name="Bajpai A."/>
            <person name="Shende K."/>
            <person name="Meena N."/>
            <person name="Upadhyayula S.R."/>
            <person name="Suravajhala P."/>
            <person name="Medicherla K.M."/>
            <person name="Johri B.N."/>
        </authorList>
    </citation>
    <scope>NUCLEOTIDE SEQUENCE [LARGE SCALE GENOMIC DNA]</scope>
    <source>
        <strain evidence="2 3">BNJ-SS-45</strain>
    </source>
</reference>